<dbReference type="PANTHER" id="PTHR28610">
    <property type="entry name" value="DRAXIN"/>
    <property type="match status" value="1"/>
</dbReference>
<feature type="chain" id="PRO_5010891383" description="Draxin" evidence="5">
    <location>
        <begin position="23"/>
        <end position="382"/>
    </location>
</feature>
<dbReference type="GO" id="GO:0005576">
    <property type="term" value="C:extracellular region"/>
    <property type="evidence" value="ECO:0007669"/>
    <property type="project" value="UniProtKB-SubCell"/>
</dbReference>
<evidence type="ECO:0000256" key="4">
    <source>
        <dbReference type="ARBA" id="ARBA00023180"/>
    </source>
</evidence>
<keyword evidence="7" id="KW-1185">Reference proteome</keyword>
<dbReference type="OrthoDB" id="9931375at2759"/>
<evidence type="ECO:0000256" key="6">
    <source>
        <dbReference type="SAM" id="MobiDB-lite"/>
    </source>
</evidence>
<keyword evidence="3 5" id="KW-0732">Signal</keyword>
<dbReference type="KEGG" id="sasa:106565906"/>
<accession>A0A1S3LDM6</accession>
<keyword evidence="4" id="KW-0325">Glycoprotein</keyword>
<comment type="similarity">
    <text evidence="5">Belongs to the draxin family.</text>
</comment>
<dbReference type="RefSeq" id="XP_013989060.1">
    <property type="nucleotide sequence ID" value="XM_014133585.1"/>
</dbReference>
<feature type="region of interest" description="Disordered" evidence="6">
    <location>
        <begin position="233"/>
        <end position="252"/>
    </location>
</feature>
<reference evidence="8 9" key="1">
    <citation type="submission" date="2025-04" db="UniProtKB">
        <authorList>
            <consortium name="RefSeq"/>
        </authorList>
    </citation>
    <scope>IDENTIFICATION</scope>
    <source>
        <tissue evidence="8 9">Muscle</tissue>
    </source>
</reference>
<dbReference type="Pfam" id="PF15550">
    <property type="entry name" value="Draxin"/>
    <property type="match status" value="1"/>
</dbReference>
<dbReference type="InterPro" id="IPR029094">
    <property type="entry name" value="Draxin"/>
</dbReference>
<evidence type="ECO:0000313" key="12">
    <source>
        <dbReference type="RefSeq" id="XP_013989066.1"/>
    </source>
</evidence>
<dbReference type="GO" id="GO:0021528">
    <property type="term" value="P:commissural neuron differentiation in spinal cord"/>
    <property type="evidence" value="ECO:0007669"/>
    <property type="project" value="UniProtKB-UniRule"/>
</dbReference>
<feature type="compositionally biased region" description="Low complexity" evidence="6">
    <location>
        <begin position="190"/>
        <end position="201"/>
    </location>
</feature>
<sequence precursor="true">MMSSSWCLPLALLFSTLAVSHSAEPGSTHAKRRLAQPLPGSGNALQYPDQGFQSHGHGHGRERGGGHGGQGSRGAKASSGAGLLSRRPLHPAARPEDDGTGLEGLNPVRLEMGPVGREQEKGHGGFRNPSHARDNHPLGPRKGRGQGHGHHFDQRRHGGRRDKGRLTKGFLPEPELGSVLKNRDLSEEGSVSSAAAATSPSHRLTPPTEPPSPIYAVFGSGSYAVSTVMSEHLPTLPPASTKPQKSGRGKMQGEVMPTLDMTLFDWTDYEDMKPVDAWPSSRKKDKRRSKNLSSGNVTVDTDAIEPCDHHLDCLPGSCCDLRQHECKPHNRGLNNKCYDDCMCEEGFRCYAKFHRKRRVTRRRGRCVVPESANSDQGAFITV</sequence>
<dbReference type="PANTHER" id="PTHR28610:SF1">
    <property type="entry name" value="DRAXIN"/>
    <property type="match status" value="1"/>
</dbReference>
<dbReference type="RefSeq" id="XP_013989063.1">
    <property type="nucleotide sequence ID" value="XM_014133588.1"/>
</dbReference>
<feature type="compositionally biased region" description="Low complexity" evidence="6">
    <location>
        <begin position="73"/>
        <end position="82"/>
    </location>
</feature>
<comment type="function">
    <text evidence="5">Chemorepulsive axon guidance protein required for the development of spinal cord and forebrain commissures. Acts as a chemorepulsive guidance protein for commissural axons during development. Able to inhibit or repel neurite outgrowth from dorsal spinal cord.</text>
</comment>
<evidence type="ECO:0000313" key="8">
    <source>
        <dbReference type="RefSeq" id="XP_013989060.1"/>
    </source>
</evidence>
<evidence type="ECO:0000256" key="2">
    <source>
        <dbReference type="ARBA" id="ARBA00022525"/>
    </source>
</evidence>
<dbReference type="GeneID" id="106565906"/>
<feature type="compositionally biased region" description="Basic residues" evidence="6">
    <location>
        <begin position="281"/>
        <end position="290"/>
    </location>
</feature>
<evidence type="ECO:0000313" key="10">
    <source>
        <dbReference type="RefSeq" id="XP_013989062.1"/>
    </source>
</evidence>
<dbReference type="RefSeq" id="XP_013989066.1">
    <property type="nucleotide sequence ID" value="XM_014133591.1"/>
</dbReference>
<dbReference type="GO" id="GO:0021516">
    <property type="term" value="P:dorsal spinal cord development"/>
    <property type="evidence" value="ECO:0007669"/>
    <property type="project" value="UniProtKB-UniRule"/>
</dbReference>
<evidence type="ECO:0000313" key="9">
    <source>
        <dbReference type="RefSeq" id="XP_013989061.1"/>
    </source>
</evidence>
<evidence type="ECO:0000313" key="7">
    <source>
        <dbReference type="Proteomes" id="UP001652741"/>
    </source>
</evidence>
<evidence type="ECO:0000256" key="5">
    <source>
        <dbReference type="HAMAP-Rule" id="MF_03060"/>
    </source>
</evidence>
<name>A0A1S3LDM6_SALSA</name>
<feature type="signal peptide" evidence="5">
    <location>
        <begin position="1"/>
        <end position="22"/>
    </location>
</feature>
<dbReference type="Proteomes" id="UP001652741">
    <property type="component" value="Chromosome ssa12"/>
</dbReference>
<protein>
    <recommendedName>
        <fullName evidence="5">Draxin</fullName>
    </recommendedName>
    <alternativeName>
        <fullName evidence="5">Dorsal inhibitory axon guidance protein</fullName>
    </alternativeName>
    <alternativeName>
        <fullName evidence="5">Dorsal repulsive axon guidance protein</fullName>
    </alternativeName>
</protein>
<dbReference type="GO" id="GO:0030900">
    <property type="term" value="P:forebrain development"/>
    <property type="evidence" value="ECO:0007669"/>
    <property type="project" value="UniProtKB-UniRule"/>
</dbReference>
<dbReference type="SMR" id="A0A1S3LDM6"/>
<dbReference type="RefSeq" id="XP_013989061.1">
    <property type="nucleotide sequence ID" value="XM_014133586.1"/>
</dbReference>
<keyword evidence="1 5" id="KW-0217">Developmental protein</keyword>
<proteinExistence type="inferred from homology"/>
<evidence type="ECO:0000256" key="1">
    <source>
        <dbReference type="ARBA" id="ARBA00022473"/>
    </source>
</evidence>
<gene>
    <name evidence="8 9 10 11 12" type="primary">LOC106565906</name>
    <name evidence="5" type="synonym">DRAXIN</name>
</gene>
<dbReference type="RefSeq" id="XP_013989062.1">
    <property type="nucleotide sequence ID" value="XM_014133587.1"/>
</dbReference>
<dbReference type="GO" id="GO:0016055">
    <property type="term" value="P:Wnt signaling pathway"/>
    <property type="evidence" value="ECO:0007669"/>
    <property type="project" value="InterPro"/>
</dbReference>
<dbReference type="GO" id="GO:0007411">
    <property type="term" value="P:axon guidance"/>
    <property type="evidence" value="ECO:0007669"/>
    <property type="project" value="UniProtKB-UniRule"/>
</dbReference>
<dbReference type="AlphaFoldDB" id="A0A1S3LDM6"/>
<organism evidence="7 10">
    <name type="scientific">Salmo salar</name>
    <name type="common">Atlantic salmon</name>
    <dbReference type="NCBI Taxonomy" id="8030"/>
    <lineage>
        <taxon>Eukaryota</taxon>
        <taxon>Metazoa</taxon>
        <taxon>Chordata</taxon>
        <taxon>Craniata</taxon>
        <taxon>Vertebrata</taxon>
        <taxon>Euteleostomi</taxon>
        <taxon>Actinopterygii</taxon>
        <taxon>Neopterygii</taxon>
        <taxon>Teleostei</taxon>
        <taxon>Protacanthopterygii</taxon>
        <taxon>Salmoniformes</taxon>
        <taxon>Salmonidae</taxon>
        <taxon>Salmoninae</taxon>
        <taxon>Salmo</taxon>
    </lineage>
</organism>
<feature type="region of interest" description="Disordered" evidence="6">
    <location>
        <begin position="275"/>
        <end position="297"/>
    </location>
</feature>
<dbReference type="Bgee" id="ENSSSAG00000069005">
    <property type="expression patterns" value="Expressed in mesonephros and 14 other cell types or tissues"/>
</dbReference>
<dbReference type="HAMAP" id="MF_03060">
    <property type="entry name" value="Draxin"/>
    <property type="match status" value="1"/>
</dbReference>
<keyword evidence="2 5" id="KW-0964">Secreted</keyword>
<comment type="subcellular location">
    <subcellularLocation>
        <location evidence="5">Secreted</location>
    </subcellularLocation>
</comment>
<feature type="compositionally biased region" description="Basic residues" evidence="6">
    <location>
        <begin position="139"/>
        <end position="149"/>
    </location>
</feature>
<evidence type="ECO:0000256" key="3">
    <source>
        <dbReference type="ARBA" id="ARBA00022729"/>
    </source>
</evidence>
<feature type="region of interest" description="Disordered" evidence="6">
    <location>
        <begin position="28"/>
        <end position="213"/>
    </location>
</feature>
<evidence type="ECO:0000313" key="11">
    <source>
        <dbReference type="RefSeq" id="XP_013989063.1"/>
    </source>
</evidence>